<proteinExistence type="predicted"/>
<keyword evidence="3" id="KW-1185">Reference proteome</keyword>
<dbReference type="Pfam" id="PF10944">
    <property type="entry name" value="DUF2630"/>
    <property type="match status" value="1"/>
</dbReference>
<name>A0A370B5F0_9ACTN</name>
<dbReference type="Proteomes" id="UP000253741">
    <property type="component" value="Unassembled WGS sequence"/>
</dbReference>
<feature type="compositionally biased region" description="Pro residues" evidence="1">
    <location>
        <begin position="1"/>
        <end position="10"/>
    </location>
</feature>
<evidence type="ECO:0000313" key="2">
    <source>
        <dbReference type="EMBL" id="RDG35892.1"/>
    </source>
</evidence>
<evidence type="ECO:0000256" key="1">
    <source>
        <dbReference type="SAM" id="MobiDB-lite"/>
    </source>
</evidence>
<dbReference type="OrthoDB" id="7376174at2"/>
<reference evidence="2 3" key="1">
    <citation type="submission" date="2018-07" db="EMBL/GenBank/DDBJ databases">
        <title>Streptomyces species from bats.</title>
        <authorList>
            <person name="Dunlap C."/>
        </authorList>
    </citation>
    <scope>NUCLEOTIDE SEQUENCE [LARGE SCALE GENOMIC DNA]</scope>
    <source>
        <strain evidence="2 3">AC230</strain>
    </source>
</reference>
<dbReference type="AlphaFoldDB" id="A0A370B5F0"/>
<protein>
    <submittedName>
        <fullName evidence="2">DUF2630 family protein</fullName>
    </submittedName>
</protein>
<dbReference type="EMBL" id="QQNA01000190">
    <property type="protein sequence ID" value="RDG35892.1"/>
    <property type="molecule type" value="Genomic_DNA"/>
</dbReference>
<organism evidence="2 3">
    <name type="scientific">Streptomyces corynorhini</name>
    <dbReference type="NCBI Taxonomy" id="2282652"/>
    <lineage>
        <taxon>Bacteria</taxon>
        <taxon>Bacillati</taxon>
        <taxon>Actinomycetota</taxon>
        <taxon>Actinomycetes</taxon>
        <taxon>Kitasatosporales</taxon>
        <taxon>Streptomycetaceae</taxon>
        <taxon>Streptomyces</taxon>
    </lineage>
</organism>
<dbReference type="InterPro" id="IPR020311">
    <property type="entry name" value="Uncharacterised_Rv0898c"/>
</dbReference>
<evidence type="ECO:0000313" key="3">
    <source>
        <dbReference type="Proteomes" id="UP000253741"/>
    </source>
</evidence>
<feature type="compositionally biased region" description="Basic and acidic residues" evidence="1">
    <location>
        <begin position="21"/>
        <end position="47"/>
    </location>
</feature>
<feature type="region of interest" description="Disordered" evidence="1">
    <location>
        <begin position="1"/>
        <end position="47"/>
    </location>
</feature>
<comment type="caution">
    <text evidence="2">The sequence shown here is derived from an EMBL/GenBank/DDBJ whole genome shotgun (WGS) entry which is preliminary data.</text>
</comment>
<feature type="region of interest" description="Disordered" evidence="1">
    <location>
        <begin position="101"/>
        <end position="122"/>
    </location>
</feature>
<sequence>MDATNPPPDSGRPGTANPQDSPHDNAHDNPQDSPHDNSPHRGGDDKILRTIDELVAEERTLRSRSTRRLGLADDEQQRLRSVEVQLDQCWDLLRQRRAKSEFGENPDEAAVRPAGEVEGYQG</sequence>
<accession>A0A370B5F0</accession>
<gene>
    <name evidence="2" type="ORF">DVH02_22835</name>
</gene>